<reference evidence="2" key="1">
    <citation type="submission" date="2024-05" db="EMBL/GenBank/DDBJ databases">
        <title>Campylobacter coli isolated from environmental waters in Slovenia.</title>
        <authorList>
            <person name="Zautner A.E."/>
            <person name="Bunk B."/>
            <person name="Riedel T."/>
            <person name="Sproeer C."/>
        </authorList>
    </citation>
    <scope>NUCLEOTIDE SEQUENCE</scope>
    <source>
        <strain evidence="2">CCS1377</strain>
    </source>
</reference>
<gene>
    <name evidence="2" type="ORF">AAH949_07270</name>
</gene>
<feature type="domain" description="Rhodanese" evidence="1">
    <location>
        <begin position="138"/>
        <end position="229"/>
    </location>
</feature>
<dbReference type="AlphaFoldDB" id="A0AAU7E6W2"/>
<dbReference type="PANTHER" id="PTHR43031">
    <property type="entry name" value="FAD-DEPENDENT OXIDOREDUCTASE"/>
    <property type="match status" value="1"/>
</dbReference>
<organism evidence="2">
    <name type="scientific">Campylobacter sp. CCS1377</name>
    <dbReference type="NCBI Taxonomy" id="3158229"/>
    <lineage>
        <taxon>Bacteria</taxon>
        <taxon>Pseudomonadati</taxon>
        <taxon>Campylobacterota</taxon>
        <taxon>Epsilonproteobacteria</taxon>
        <taxon>Campylobacterales</taxon>
        <taxon>Campylobacteraceae</taxon>
        <taxon>Campylobacter</taxon>
    </lineage>
</organism>
<dbReference type="InterPro" id="IPR036873">
    <property type="entry name" value="Rhodanese-like_dom_sf"/>
</dbReference>
<dbReference type="RefSeq" id="WP_134239259.1">
    <property type="nucleotide sequence ID" value="NZ_CP155620.1"/>
</dbReference>
<name>A0AAU7E6W2_9BACT</name>
<feature type="domain" description="Rhodanese" evidence="1">
    <location>
        <begin position="37"/>
        <end position="132"/>
    </location>
</feature>
<sequence>MKKVILGLLIFLELGFSQISGSIMGEELNRLQESIEEKENYLVVDLRDITEYKKGHLKHAINIPLNSLNQNFDFLNTTREENIILISNEIKDIKNAANILTQANIKKKIIVAPDLNTYNYTLYKQKNIKGKDLQALADKGEVIILDARLKEDYVKAHFKNAINVPEAKMTPEILDHIKKASQNGKKPIVTHCYRGNDGNKLSQIMLKEGFEDVTNSVDGTKEFNFHFNE</sequence>
<dbReference type="PANTHER" id="PTHR43031:SF1">
    <property type="entry name" value="PYRIDINE NUCLEOTIDE-DISULPHIDE OXIDOREDUCTASE"/>
    <property type="match status" value="1"/>
</dbReference>
<evidence type="ECO:0000259" key="1">
    <source>
        <dbReference type="PROSITE" id="PS50206"/>
    </source>
</evidence>
<protein>
    <submittedName>
        <fullName evidence="2">Rhodanese-like domain-containing protein</fullName>
    </submittedName>
</protein>
<dbReference type="PROSITE" id="PS50206">
    <property type="entry name" value="RHODANESE_3"/>
    <property type="match status" value="2"/>
</dbReference>
<dbReference type="InterPro" id="IPR050229">
    <property type="entry name" value="GlpE_sulfurtransferase"/>
</dbReference>
<dbReference type="EMBL" id="CP155620">
    <property type="protein sequence ID" value="XBJ28879.1"/>
    <property type="molecule type" value="Genomic_DNA"/>
</dbReference>
<dbReference type="InterPro" id="IPR001763">
    <property type="entry name" value="Rhodanese-like_dom"/>
</dbReference>
<evidence type="ECO:0000313" key="2">
    <source>
        <dbReference type="EMBL" id="XBJ28879.1"/>
    </source>
</evidence>
<dbReference type="Gene3D" id="3.40.250.10">
    <property type="entry name" value="Rhodanese-like domain"/>
    <property type="match status" value="2"/>
</dbReference>
<proteinExistence type="predicted"/>
<dbReference type="CDD" id="cd00158">
    <property type="entry name" value="RHOD"/>
    <property type="match status" value="2"/>
</dbReference>
<dbReference type="SMART" id="SM00450">
    <property type="entry name" value="RHOD"/>
    <property type="match status" value="2"/>
</dbReference>
<accession>A0AAU7E6W2</accession>
<dbReference type="Pfam" id="PF00581">
    <property type="entry name" value="Rhodanese"/>
    <property type="match status" value="2"/>
</dbReference>
<dbReference type="SUPFAM" id="SSF52821">
    <property type="entry name" value="Rhodanese/Cell cycle control phosphatase"/>
    <property type="match status" value="2"/>
</dbReference>